<evidence type="ECO:0000313" key="6">
    <source>
        <dbReference type="Proteomes" id="UP001604002"/>
    </source>
</evidence>
<evidence type="ECO:0000313" key="5">
    <source>
        <dbReference type="EMBL" id="MFG1370854.1"/>
    </source>
</evidence>
<dbReference type="CDD" id="cd02440">
    <property type="entry name" value="AdoMet_MTases"/>
    <property type="match status" value="1"/>
</dbReference>
<dbReference type="SMART" id="SM00363">
    <property type="entry name" value="S4"/>
    <property type="match status" value="1"/>
</dbReference>
<gene>
    <name evidence="5" type="ORF">V5F32_01630</name>
</gene>
<dbReference type="Proteomes" id="UP001604002">
    <property type="component" value="Unassembled WGS sequence"/>
</dbReference>
<keyword evidence="6" id="KW-1185">Reference proteome</keyword>
<dbReference type="CDD" id="cd00165">
    <property type="entry name" value="S4"/>
    <property type="match status" value="1"/>
</dbReference>
<dbReference type="InterPro" id="IPR036986">
    <property type="entry name" value="S4_RNA-bd_sf"/>
</dbReference>
<keyword evidence="1 3" id="KW-0694">RNA-binding</keyword>
<dbReference type="Pfam" id="PF01479">
    <property type="entry name" value="S4"/>
    <property type="match status" value="1"/>
</dbReference>
<accession>A0ABW6ZSS5</accession>
<comment type="caution">
    <text evidence="5">The sequence shown here is derived from an EMBL/GenBank/DDBJ whole genome shotgun (WGS) entry which is preliminary data.</text>
</comment>
<dbReference type="GO" id="GO:0008168">
    <property type="term" value="F:methyltransferase activity"/>
    <property type="evidence" value="ECO:0007669"/>
    <property type="project" value="UniProtKB-KW"/>
</dbReference>
<dbReference type="PANTHER" id="PTHR32319">
    <property type="entry name" value="BACTERIAL HEMOLYSIN-LIKE PROTEIN"/>
    <property type="match status" value="1"/>
</dbReference>
<dbReference type="Pfam" id="PF01728">
    <property type="entry name" value="FtsJ"/>
    <property type="match status" value="1"/>
</dbReference>
<dbReference type="GO" id="GO:0032259">
    <property type="term" value="P:methylation"/>
    <property type="evidence" value="ECO:0007669"/>
    <property type="project" value="UniProtKB-KW"/>
</dbReference>
<dbReference type="InterPro" id="IPR002877">
    <property type="entry name" value="RNA_MeTrfase_FtsJ_dom"/>
</dbReference>
<dbReference type="SUPFAM" id="SSF53335">
    <property type="entry name" value="S-adenosyl-L-methionine-dependent methyltransferases"/>
    <property type="match status" value="1"/>
</dbReference>
<dbReference type="InterPro" id="IPR029063">
    <property type="entry name" value="SAM-dependent_MTases_sf"/>
</dbReference>
<feature type="domain" description="RNA-binding S4" evidence="4">
    <location>
        <begin position="24"/>
        <end position="86"/>
    </location>
</feature>
<dbReference type="EMBL" id="JBAFVH010000001">
    <property type="protein sequence ID" value="MFG1370854.1"/>
    <property type="molecule type" value="Genomic_DNA"/>
</dbReference>
<sequence>MVKTQPDPQPDVAAASSSGAAARMRIDRLLVERGLFESRARAQAALAAGLVRVDGVVVAKPSTEVGADARIEAADVHDFVSRGALKLAAGLDAFGIDPAGKAALDVGASTGGFTEVLLRRGARQVYAVDVGRDQFHPRLATRPEVRLMEGTDIRALSRDAVSEPVDLVVVDVSFISLALVLPAALAFAGKEAHLVALVKPQFEAGRAAVRKGVVRDAAVHEACCTRVEGEIAALGWRLLGRIASPIEGGDGNREFLVGAVRESGGL</sequence>
<keyword evidence="5" id="KW-0808">Transferase</keyword>
<dbReference type="Gene3D" id="3.40.50.150">
    <property type="entry name" value="Vaccinia Virus protein VP39"/>
    <property type="match status" value="1"/>
</dbReference>
<proteinExistence type="inferred from homology"/>
<evidence type="ECO:0000256" key="3">
    <source>
        <dbReference type="PROSITE-ProRule" id="PRU00182"/>
    </source>
</evidence>
<dbReference type="Gene3D" id="3.10.290.10">
    <property type="entry name" value="RNA-binding S4 domain"/>
    <property type="match status" value="1"/>
</dbReference>
<organism evidence="5 6">
    <name type="scientific">Xanthobacter oligotrophicus</name>
    <dbReference type="NCBI Taxonomy" id="2607286"/>
    <lineage>
        <taxon>Bacteria</taxon>
        <taxon>Pseudomonadati</taxon>
        <taxon>Pseudomonadota</taxon>
        <taxon>Alphaproteobacteria</taxon>
        <taxon>Hyphomicrobiales</taxon>
        <taxon>Xanthobacteraceae</taxon>
        <taxon>Xanthobacter</taxon>
    </lineage>
</organism>
<dbReference type="InterPro" id="IPR047048">
    <property type="entry name" value="TlyA"/>
</dbReference>
<evidence type="ECO:0000256" key="2">
    <source>
        <dbReference type="ARBA" id="ARBA00029460"/>
    </source>
</evidence>
<comment type="similarity">
    <text evidence="2">Belongs to the TlyA family.</text>
</comment>
<dbReference type="PANTHER" id="PTHR32319:SF0">
    <property type="entry name" value="BACTERIAL HEMOLYSIN-LIKE PROTEIN"/>
    <property type="match status" value="1"/>
</dbReference>
<evidence type="ECO:0000256" key="1">
    <source>
        <dbReference type="ARBA" id="ARBA00022884"/>
    </source>
</evidence>
<dbReference type="InterPro" id="IPR004538">
    <property type="entry name" value="Hemolysin_A/TlyA"/>
</dbReference>
<evidence type="ECO:0000259" key="4">
    <source>
        <dbReference type="SMART" id="SM00363"/>
    </source>
</evidence>
<dbReference type="PIRSF" id="PIRSF005578">
    <property type="entry name" value="TlyA"/>
    <property type="match status" value="1"/>
</dbReference>
<reference evidence="5 6" key="1">
    <citation type="submission" date="2024-02" db="EMBL/GenBank/DDBJ databases">
        <title>Expansion and revision of Xanthobacter and proposal of Roseixanthobacter gen. nov.</title>
        <authorList>
            <person name="Soltysiak M.P.M."/>
            <person name="Jalihal A."/>
            <person name="Ory A."/>
            <person name="Chrisophersen C."/>
            <person name="Lee A.D."/>
            <person name="Boulton J."/>
            <person name="Springer M."/>
        </authorList>
    </citation>
    <scope>NUCLEOTIDE SEQUENCE [LARGE SCALE GENOMIC DNA]</scope>
    <source>
        <strain evidence="5 6">23A</strain>
    </source>
</reference>
<dbReference type="SUPFAM" id="SSF55174">
    <property type="entry name" value="Alpha-L RNA-binding motif"/>
    <property type="match status" value="1"/>
</dbReference>
<dbReference type="RefSeq" id="WP_393990929.1">
    <property type="nucleotide sequence ID" value="NZ_JBAFVH010000001.1"/>
</dbReference>
<dbReference type="PROSITE" id="PS50889">
    <property type="entry name" value="S4"/>
    <property type="match status" value="1"/>
</dbReference>
<name>A0ABW6ZSS5_9HYPH</name>
<dbReference type="NCBIfam" id="TIGR00478">
    <property type="entry name" value="tly"/>
    <property type="match status" value="1"/>
</dbReference>
<keyword evidence="5" id="KW-0489">Methyltransferase</keyword>
<dbReference type="InterPro" id="IPR002942">
    <property type="entry name" value="S4_RNA-bd"/>
</dbReference>
<protein>
    <submittedName>
        <fullName evidence="5">TlyA family RNA methyltransferase</fullName>
    </submittedName>
</protein>